<feature type="transmembrane region" description="Helical" evidence="1">
    <location>
        <begin position="89"/>
        <end position="113"/>
    </location>
</feature>
<proteinExistence type="predicted"/>
<keyword evidence="3" id="KW-1185">Reference proteome</keyword>
<evidence type="ECO:0000256" key="1">
    <source>
        <dbReference type="SAM" id="Phobius"/>
    </source>
</evidence>
<organism evidence="2 3">
    <name type="scientific">Rhizoclosmatium globosum</name>
    <dbReference type="NCBI Taxonomy" id="329046"/>
    <lineage>
        <taxon>Eukaryota</taxon>
        <taxon>Fungi</taxon>
        <taxon>Fungi incertae sedis</taxon>
        <taxon>Chytridiomycota</taxon>
        <taxon>Chytridiomycota incertae sedis</taxon>
        <taxon>Chytridiomycetes</taxon>
        <taxon>Chytridiales</taxon>
        <taxon>Chytriomycetaceae</taxon>
        <taxon>Rhizoclosmatium</taxon>
    </lineage>
</organism>
<accession>A0A1Y2CTD2</accession>
<feature type="transmembrane region" description="Helical" evidence="1">
    <location>
        <begin position="134"/>
        <end position="154"/>
    </location>
</feature>
<keyword evidence="1" id="KW-0812">Transmembrane</keyword>
<evidence type="ECO:0000313" key="2">
    <source>
        <dbReference type="EMBL" id="ORY50207.1"/>
    </source>
</evidence>
<reference evidence="2 3" key="1">
    <citation type="submission" date="2016-07" db="EMBL/GenBank/DDBJ databases">
        <title>Pervasive Adenine N6-methylation of Active Genes in Fungi.</title>
        <authorList>
            <consortium name="DOE Joint Genome Institute"/>
            <person name="Mondo S.J."/>
            <person name="Dannebaum R.O."/>
            <person name="Kuo R.C."/>
            <person name="Labutti K."/>
            <person name="Haridas S."/>
            <person name="Kuo A."/>
            <person name="Salamov A."/>
            <person name="Ahrendt S.R."/>
            <person name="Lipzen A."/>
            <person name="Sullivan W."/>
            <person name="Andreopoulos W.B."/>
            <person name="Clum A."/>
            <person name="Lindquist E."/>
            <person name="Daum C."/>
            <person name="Ramamoorthy G.K."/>
            <person name="Gryganskyi A."/>
            <person name="Culley D."/>
            <person name="Magnuson J.K."/>
            <person name="James T.Y."/>
            <person name="O'Malley M.A."/>
            <person name="Stajich J.E."/>
            <person name="Spatafora J.W."/>
            <person name="Visel A."/>
            <person name="Grigoriev I.V."/>
        </authorList>
    </citation>
    <scope>NUCLEOTIDE SEQUENCE [LARGE SCALE GENOMIC DNA]</scope>
    <source>
        <strain evidence="2 3">JEL800</strain>
    </source>
</reference>
<keyword evidence="1" id="KW-1133">Transmembrane helix</keyword>
<dbReference type="Proteomes" id="UP000193642">
    <property type="component" value="Unassembled WGS sequence"/>
</dbReference>
<protein>
    <submittedName>
        <fullName evidence="2">Uncharacterized protein</fullName>
    </submittedName>
</protein>
<dbReference type="OrthoDB" id="2129997at2759"/>
<dbReference type="EMBL" id="MCGO01000007">
    <property type="protein sequence ID" value="ORY50207.1"/>
    <property type="molecule type" value="Genomic_DNA"/>
</dbReference>
<sequence length="175" mass="20072">MEFQWWSISHCQVLSCCDALLDVLYSWKRGSPVINLLFPSIKSFGVVFLVVLGIVQVAQLVTAILANMNLILVYPAISSDWKLMADINYGLTITMDVSMFAFDLFVVLGYLMYLKAVRTAQYPDIQKLQIISRFGIWSCFWLEVYLACFILSRIGRLNQALPLFRPLYMKSCFVL</sequence>
<name>A0A1Y2CTD2_9FUNG</name>
<comment type="caution">
    <text evidence="2">The sequence shown here is derived from an EMBL/GenBank/DDBJ whole genome shotgun (WGS) entry which is preliminary data.</text>
</comment>
<evidence type="ECO:0000313" key="3">
    <source>
        <dbReference type="Proteomes" id="UP000193642"/>
    </source>
</evidence>
<dbReference type="AlphaFoldDB" id="A0A1Y2CTD2"/>
<feature type="transmembrane region" description="Helical" evidence="1">
    <location>
        <begin position="46"/>
        <end position="77"/>
    </location>
</feature>
<keyword evidence="1" id="KW-0472">Membrane</keyword>
<gene>
    <name evidence="2" type="ORF">BCR33DRAFT_524335</name>
</gene>